<feature type="non-terminal residue" evidence="2">
    <location>
        <position position="148"/>
    </location>
</feature>
<dbReference type="GO" id="GO:0007264">
    <property type="term" value="P:small GTPase-mediated signal transduction"/>
    <property type="evidence" value="ECO:0007669"/>
    <property type="project" value="InterPro"/>
</dbReference>
<accession>A0A8T1T6T6</accession>
<name>A0A8T1T6T6_CHESE</name>
<dbReference type="AlphaFoldDB" id="A0A8T1T6T6"/>
<keyword evidence="3" id="KW-1185">Reference proteome</keyword>
<dbReference type="Pfam" id="PF11878">
    <property type="entry name" value="DOCK_C-D_N"/>
    <property type="match status" value="1"/>
</dbReference>
<proteinExistence type="predicted"/>
<dbReference type="OrthoDB" id="47328at2759"/>
<comment type="caution">
    <text evidence="2">The sequence shown here is derived from an EMBL/GenBank/DDBJ whole genome shotgun (WGS) entry which is preliminary data.</text>
</comment>
<dbReference type="GO" id="GO:1903905">
    <property type="term" value="P:positive regulation of establishment of T cell polarity"/>
    <property type="evidence" value="ECO:0007669"/>
    <property type="project" value="TreeGrafter"/>
</dbReference>
<reference evidence="2 3" key="1">
    <citation type="journal article" date="2020" name="G3 (Bethesda)">
        <title>Draft Genome of the Common Snapping Turtle, Chelydra serpentina, a Model for Phenotypic Plasticity in Reptiles.</title>
        <authorList>
            <person name="Das D."/>
            <person name="Singh S.K."/>
            <person name="Bierstedt J."/>
            <person name="Erickson A."/>
            <person name="Galli G.L.J."/>
            <person name="Crossley D.A. 2nd"/>
            <person name="Rhen T."/>
        </authorList>
    </citation>
    <scope>NUCLEOTIDE SEQUENCE [LARGE SCALE GENOMIC DNA]</scope>
    <source>
        <strain evidence="2">KW</strain>
    </source>
</reference>
<dbReference type="GO" id="GO:0005085">
    <property type="term" value="F:guanyl-nucleotide exchange factor activity"/>
    <property type="evidence" value="ECO:0007669"/>
    <property type="project" value="InterPro"/>
</dbReference>
<dbReference type="InterPro" id="IPR021816">
    <property type="entry name" value="DOCK_C/D_N"/>
</dbReference>
<dbReference type="PANTHER" id="PTHR23317:SF74">
    <property type="entry name" value="DEDICATOR OF CYTOKINESIS PROTEIN 8"/>
    <property type="match status" value="1"/>
</dbReference>
<dbReference type="PANTHER" id="PTHR23317">
    <property type="entry name" value="DEDICATOR OF CYTOKINESIS DOCK"/>
    <property type="match status" value="1"/>
</dbReference>
<sequence>QIPQTEGLLAVGLLEQLENESSYWHKCILQTVRHSSAEIRKQFTLQPSVGQFCQRSISASGSIQLPPFYDAVEPVDFEGFLMTQLNNLNSESVQELGDFPEDDLDIVFTPKECRTLQPSLPEEGVELDPHVRDCVQTYIREWLIVNRK</sequence>
<dbReference type="Proteomes" id="UP000765507">
    <property type="component" value="Unassembled WGS sequence"/>
</dbReference>
<gene>
    <name evidence="2" type="ORF">G0U57_012308</name>
</gene>
<dbReference type="GO" id="GO:2000406">
    <property type="term" value="P:positive regulation of T cell migration"/>
    <property type="evidence" value="ECO:0007669"/>
    <property type="project" value="TreeGrafter"/>
</dbReference>
<dbReference type="InterPro" id="IPR026791">
    <property type="entry name" value="DOCK"/>
</dbReference>
<protein>
    <submittedName>
        <fullName evidence="2">Dedicator of cytokinesis 8</fullName>
    </submittedName>
</protein>
<dbReference type="GO" id="GO:0031252">
    <property type="term" value="C:cell leading edge"/>
    <property type="evidence" value="ECO:0007669"/>
    <property type="project" value="TreeGrafter"/>
</dbReference>
<evidence type="ECO:0000313" key="3">
    <source>
        <dbReference type="Proteomes" id="UP000765507"/>
    </source>
</evidence>
<evidence type="ECO:0000259" key="1">
    <source>
        <dbReference type="Pfam" id="PF11878"/>
    </source>
</evidence>
<evidence type="ECO:0000313" key="2">
    <source>
        <dbReference type="EMBL" id="KAG6936543.1"/>
    </source>
</evidence>
<organism evidence="2 3">
    <name type="scientific">Chelydra serpentina</name>
    <name type="common">Snapping turtle</name>
    <name type="synonym">Testudo serpentina</name>
    <dbReference type="NCBI Taxonomy" id="8475"/>
    <lineage>
        <taxon>Eukaryota</taxon>
        <taxon>Metazoa</taxon>
        <taxon>Chordata</taxon>
        <taxon>Craniata</taxon>
        <taxon>Vertebrata</taxon>
        <taxon>Euteleostomi</taxon>
        <taxon>Archelosauria</taxon>
        <taxon>Testudinata</taxon>
        <taxon>Testudines</taxon>
        <taxon>Cryptodira</taxon>
        <taxon>Durocryptodira</taxon>
        <taxon>Americhelydia</taxon>
        <taxon>Chelydroidea</taxon>
        <taxon>Chelydridae</taxon>
        <taxon>Chelydra</taxon>
    </lineage>
</organism>
<feature type="domain" description="Dedicator of cytokinesis C/D N-terminal" evidence="1">
    <location>
        <begin position="70"/>
        <end position="148"/>
    </location>
</feature>
<dbReference type="EMBL" id="JAHGAV010000032">
    <property type="protein sequence ID" value="KAG6936543.1"/>
    <property type="molecule type" value="Genomic_DNA"/>
</dbReference>